<evidence type="ECO:0000259" key="2">
    <source>
        <dbReference type="Pfam" id="PF00024"/>
    </source>
</evidence>
<feature type="signal peptide" evidence="1">
    <location>
        <begin position="1"/>
        <end position="17"/>
    </location>
</feature>
<feature type="chain" id="PRO_5035862996" description="Apple domain-containing protein" evidence="1">
    <location>
        <begin position="18"/>
        <end position="251"/>
    </location>
</feature>
<organism evidence="3 4">
    <name type="scientific">Clonorchis sinensis</name>
    <name type="common">Chinese liver fluke</name>
    <dbReference type="NCBI Taxonomy" id="79923"/>
    <lineage>
        <taxon>Eukaryota</taxon>
        <taxon>Metazoa</taxon>
        <taxon>Spiralia</taxon>
        <taxon>Lophotrochozoa</taxon>
        <taxon>Platyhelminthes</taxon>
        <taxon>Trematoda</taxon>
        <taxon>Digenea</taxon>
        <taxon>Opisthorchiida</taxon>
        <taxon>Opisthorchiata</taxon>
        <taxon>Opisthorchiidae</taxon>
        <taxon>Clonorchis</taxon>
    </lineage>
</organism>
<reference evidence="3 4" key="2">
    <citation type="journal article" date="2021" name="Genomics">
        <title>High-quality reference genome for Clonorchis sinensis.</title>
        <authorList>
            <person name="Young N.D."/>
            <person name="Stroehlein A.J."/>
            <person name="Kinkar L."/>
            <person name="Wang T."/>
            <person name="Sohn W.M."/>
            <person name="Chang B.C.H."/>
            <person name="Kaur P."/>
            <person name="Weisz D."/>
            <person name="Dudchenko O."/>
            <person name="Aiden E.L."/>
            <person name="Korhonen P.K."/>
            <person name="Gasser R.B."/>
        </authorList>
    </citation>
    <scope>NUCLEOTIDE SEQUENCE [LARGE SCALE GENOMIC DNA]</scope>
    <source>
        <strain evidence="3">Cs-k2</strain>
    </source>
</reference>
<dbReference type="Proteomes" id="UP000286415">
    <property type="component" value="Unassembled WGS sequence"/>
</dbReference>
<accession>A0A8T1MNJ8</accession>
<dbReference type="AlphaFoldDB" id="A0A8T1MNJ8"/>
<evidence type="ECO:0000256" key="1">
    <source>
        <dbReference type="SAM" id="SignalP"/>
    </source>
</evidence>
<reference evidence="3 4" key="1">
    <citation type="journal article" date="2018" name="Biotechnol. Adv.">
        <title>Improved genomic resources and new bioinformatic workflow for the carcinogenic parasite Clonorchis sinensis: Biotechnological implications.</title>
        <authorList>
            <person name="Wang D."/>
            <person name="Korhonen P.K."/>
            <person name="Gasser R.B."/>
            <person name="Young N.D."/>
        </authorList>
    </citation>
    <scope>NUCLEOTIDE SEQUENCE [LARGE SCALE GENOMIC DNA]</scope>
    <source>
        <strain evidence="3">Cs-k2</strain>
    </source>
</reference>
<keyword evidence="1" id="KW-0732">Signal</keyword>
<evidence type="ECO:0000313" key="3">
    <source>
        <dbReference type="EMBL" id="KAG5450753.1"/>
    </source>
</evidence>
<keyword evidence="4" id="KW-1185">Reference proteome</keyword>
<dbReference type="InterPro" id="IPR003609">
    <property type="entry name" value="Pan_app"/>
</dbReference>
<sequence>MYHLFTLIILPILKVQSSCPLGYENLWSDVCIAQLGEASHFCTACEECAEYGARNGELAFLMGKEILRDFPPDLRHWTGFNRLLTQSMTSNGVWRDVDPRSSDYKIQSSEMSWRFGEPSNEPVVIFDGHPSGLEGTTMDQDSNSPWVSCVFGGLLSDLRLSHRFRSDFPEPITNIIQTDDAYSGCFMEVQSPTHIACARKCALNPHCRSIYFHAKDKRCIQMLYADALLPTGISPNQDGWKRSAKATVMEN</sequence>
<comment type="caution">
    <text evidence="3">The sequence shown here is derived from an EMBL/GenBank/DDBJ whole genome shotgun (WGS) entry which is preliminary data.</text>
</comment>
<evidence type="ECO:0000313" key="4">
    <source>
        <dbReference type="Proteomes" id="UP000286415"/>
    </source>
</evidence>
<gene>
    <name evidence="3" type="ORF">CSKR_112039</name>
</gene>
<dbReference type="SUPFAM" id="SSF57414">
    <property type="entry name" value="Hairpin loop containing domain-like"/>
    <property type="match status" value="1"/>
</dbReference>
<dbReference type="Pfam" id="PF00024">
    <property type="entry name" value="PAN_1"/>
    <property type="match status" value="1"/>
</dbReference>
<dbReference type="EMBL" id="NIRI02000042">
    <property type="protein sequence ID" value="KAG5450753.1"/>
    <property type="molecule type" value="Genomic_DNA"/>
</dbReference>
<proteinExistence type="predicted"/>
<name>A0A8T1MNJ8_CLOSI</name>
<dbReference type="OrthoDB" id="6240472at2759"/>
<protein>
    <recommendedName>
        <fullName evidence="2">Apple domain-containing protein</fullName>
    </recommendedName>
</protein>
<feature type="domain" description="Apple" evidence="2">
    <location>
        <begin position="190"/>
        <end position="221"/>
    </location>
</feature>